<keyword evidence="3 6" id="KW-0812">Transmembrane</keyword>
<accession>A0A2A7A1R9</accession>
<evidence type="ECO:0000256" key="2">
    <source>
        <dbReference type="ARBA" id="ARBA00022475"/>
    </source>
</evidence>
<evidence type="ECO:0000313" key="8">
    <source>
        <dbReference type="EMBL" id="PDX73002.1"/>
    </source>
</evidence>
<keyword evidence="4 6" id="KW-1133">Transmembrane helix</keyword>
<dbReference type="PANTHER" id="PTHR12677">
    <property type="entry name" value="GOLGI APPARATUS MEMBRANE PROTEIN TVP38-RELATED"/>
    <property type="match status" value="1"/>
</dbReference>
<dbReference type="PANTHER" id="PTHR12677:SF55">
    <property type="entry name" value="UNDECAPRENYL PHOSPHATE TRANSPORTER SAOUHSC_00901-RELATED"/>
    <property type="match status" value="1"/>
</dbReference>
<dbReference type="InterPro" id="IPR015414">
    <property type="entry name" value="TMEM64"/>
</dbReference>
<feature type="domain" description="VTT" evidence="7">
    <location>
        <begin position="75"/>
        <end position="189"/>
    </location>
</feature>
<evidence type="ECO:0000313" key="9">
    <source>
        <dbReference type="Proteomes" id="UP000219901"/>
    </source>
</evidence>
<comment type="caution">
    <text evidence="8">The sequence shown here is derived from an EMBL/GenBank/DDBJ whole genome shotgun (WGS) entry which is preliminary data.</text>
</comment>
<evidence type="ECO:0000256" key="5">
    <source>
        <dbReference type="ARBA" id="ARBA00023136"/>
    </source>
</evidence>
<evidence type="ECO:0000256" key="3">
    <source>
        <dbReference type="ARBA" id="ARBA00022692"/>
    </source>
</evidence>
<organism evidence="8 9">
    <name type="scientific">Faecalibacterium prausnitzii</name>
    <dbReference type="NCBI Taxonomy" id="853"/>
    <lineage>
        <taxon>Bacteria</taxon>
        <taxon>Bacillati</taxon>
        <taxon>Bacillota</taxon>
        <taxon>Clostridia</taxon>
        <taxon>Eubacteriales</taxon>
        <taxon>Oscillospiraceae</taxon>
        <taxon>Faecalibacterium</taxon>
    </lineage>
</organism>
<evidence type="ECO:0000259" key="7">
    <source>
        <dbReference type="Pfam" id="PF09335"/>
    </source>
</evidence>
<dbReference type="Pfam" id="PF09335">
    <property type="entry name" value="VTT_dom"/>
    <property type="match status" value="1"/>
</dbReference>
<comment type="similarity">
    <text evidence="6">Belongs to the TVP38/TMEM64 family.</text>
</comment>
<reference evidence="8 9" key="1">
    <citation type="journal article" date="2017" name="Front. Microbiol.">
        <title>New Insights into the Diversity of the Genus Faecalibacterium.</title>
        <authorList>
            <person name="Benevides L."/>
            <person name="Burman S."/>
            <person name="Martin R."/>
            <person name="Robert V."/>
            <person name="Thomas M."/>
            <person name="Miquel S."/>
            <person name="Chain F."/>
            <person name="Sokol H."/>
            <person name="Bermudez-Humaran L.G."/>
            <person name="Morrison M."/>
            <person name="Langella P."/>
            <person name="Azevedo V.A."/>
            <person name="Chatel J.M."/>
            <person name="Soares S."/>
        </authorList>
    </citation>
    <scope>NUCLEOTIDE SEQUENCE [LARGE SCALE GENOMIC DNA]</scope>
    <source>
        <strain evidence="8 9">CNCM I 4546</strain>
    </source>
</reference>
<evidence type="ECO:0000256" key="4">
    <source>
        <dbReference type="ARBA" id="ARBA00022989"/>
    </source>
</evidence>
<comment type="subcellular location">
    <subcellularLocation>
        <location evidence="1 6">Cell membrane</location>
        <topology evidence="1 6">Multi-pass membrane protein</topology>
    </subcellularLocation>
</comment>
<gene>
    <name evidence="8" type="ORF">CGS55_05850</name>
</gene>
<protein>
    <recommendedName>
        <fullName evidence="6">TVP38/TMEM64 family membrane protein</fullName>
    </recommendedName>
</protein>
<name>A0A2A7A1R9_9FIRM</name>
<feature type="transmembrane region" description="Helical" evidence="6">
    <location>
        <begin position="56"/>
        <end position="79"/>
    </location>
</feature>
<feature type="transmembrane region" description="Helical" evidence="6">
    <location>
        <begin position="141"/>
        <end position="160"/>
    </location>
</feature>
<dbReference type="Proteomes" id="UP000219901">
    <property type="component" value="Unassembled WGS sequence"/>
</dbReference>
<dbReference type="EMBL" id="NMTV01000035">
    <property type="protein sequence ID" value="PDX73002.1"/>
    <property type="molecule type" value="Genomic_DNA"/>
</dbReference>
<feature type="transmembrane region" description="Helical" evidence="6">
    <location>
        <begin position="172"/>
        <end position="192"/>
    </location>
</feature>
<feature type="transmembrane region" description="Helical" evidence="6">
    <location>
        <begin position="86"/>
        <end position="108"/>
    </location>
</feature>
<keyword evidence="2 6" id="KW-1003">Cell membrane</keyword>
<dbReference type="GO" id="GO:0005886">
    <property type="term" value="C:plasma membrane"/>
    <property type="evidence" value="ECO:0007669"/>
    <property type="project" value="UniProtKB-SubCell"/>
</dbReference>
<evidence type="ECO:0000256" key="1">
    <source>
        <dbReference type="ARBA" id="ARBA00004651"/>
    </source>
</evidence>
<proteinExistence type="inferred from homology"/>
<sequence length="225" mass="25385">MDILSMMQPARERPGTAAQKGIGHRMQTALMGWVHQLGTLEYWEALLAGFEGLGPLVPILLAMVESFFPPLPLIAIVALNVAAHGGLLGFLYSWAGVALGGIIMFLFWRRLIKRFFWKVASRSPKLEKAQQWVNRFDTSSLFMLSLLPFTPTSFMHFAFGMSDFDEKRYLRAVLLGKGLMVAMMAVFGQSLVSSLKNPVYLVLAVLLWGGMYWVSKRFCRKHHLE</sequence>
<dbReference type="AlphaFoldDB" id="A0A2A7A1R9"/>
<keyword evidence="5 6" id="KW-0472">Membrane</keyword>
<dbReference type="InterPro" id="IPR032816">
    <property type="entry name" value="VTT_dom"/>
</dbReference>
<evidence type="ECO:0000256" key="6">
    <source>
        <dbReference type="RuleBase" id="RU366058"/>
    </source>
</evidence>
<feature type="transmembrane region" description="Helical" evidence="6">
    <location>
        <begin position="198"/>
        <end position="215"/>
    </location>
</feature>